<dbReference type="PANTHER" id="PTHR30336">
    <property type="entry name" value="INNER MEMBRANE PROTEIN, PROBABLE PERMEASE"/>
    <property type="match status" value="1"/>
</dbReference>
<sequence>MYLFKKIFSRLFFPVPLSLELIWVGLILVWLRPQRQMGKWILSGGVVIFTLLSFHPISNALLEPLESQYLPLKVQSPNAGESIVETRHVKWVVVLSGGGAERPGYPLASQLSSATVLRLVEGIALYQKLPGVKMLISGSTGEAVLMHQFVLTFGVPREDVVVESNSRDTKDQSRFIADIVEKEALVLVTEASHMPRSMALFRKQGLSPIAAPVGHRIGQSTEFQWWDLVPSAESLKVAERAFYEYLGLGWAALRGQI</sequence>
<dbReference type="Pfam" id="PF02698">
    <property type="entry name" value="DUF218"/>
    <property type="match status" value="1"/>
</dbReference>
<organism evidence="3 4">
    <name type="scientific">Candidatus Nitronereus thalassa</name>
    <dbReference type="NCBI Taxonomy" id="3020898"/>
    <lineage>
        <taxon>Bacteria</taxon>
        <taxon>Pseudomonadati</taxon>
        <taxon>Nitrospirota</taxon>
        <taxon>Nitrospiria</taxon>
        <taxon>Nitrospirales</taxon>
        <taxon>Nitrospiraceae</taxon>
        <taxon>Candidatus Nitronereus</taxon>
    </lineage>
</organism>
<reference evidence="3 4" key="1">
    <citation type="journal article" date="2023" name="ISME J.">
        <title>Cultivation and genomic characterization of novel and ubiquitous marine nitrite-oxidizing bacteria from the Nitrospirales.</title>
        <authorList>
            <person name="Mueller A.J."/>
            <person name="Daebeler A."/>
            <person name="Herbold C.W."/>
            <person name="Kirkegaard R.H."/>
            <person name="Daims H."/>
        </authorList>
    </citation>
    <scope>NUCLEOTIDE SEQUENCE [LARGE SCALE GENOMIC DNA]</scope>
    <source>
        <strain evidence="3 4">EB</strain>
    </source>
</reference>
<name>A0ABU3K6J6_9BACT</name>
<keyword evidence="4" id="KW-1185">Reference proteome</keyword>
<dbReference type="Proteomes" id="UP001250932">
    <property type="component" value="Unassembled WGS sequence"/>
</dbReference>
<keyword evidence="1" id="KW-1133">Transmembrane helix</keyword>
<dbReference type="PANTHER" id="PTHR30336:SF4">
    <property type="entry name" value="ENVELOPE BIOGENESIS FACTOR ELYC"/>
    <property type="match status" value="1"/>
</dbReference>
<proteinExistence type="predicted"/>
<comment type="caution">
    <text evidence="3">The sequence shown here is derived from an EMBL/GenBank/DDBJ whole genome shotgun (WGS) entry which is preliminary data.</text>
</comment>
<feature type="transmembrane region" description="Helical" evidence="1">
    <location>
        <begin position="40"/>
        <end position="58"/>
    </location>
</feature>
<dbReference type="InterPro" id="IPR003848">
    <property type="entry name" value="DUF218"/>
</dbReference>
<evidence type="ECO:0000256" key="1">
    <source>
        <dbReference type="SAM" id="Phobius"/>
    </source>
</evidence>
<evidence type="ECO:0000313" key="3">
    <source>
        <dbReference type="EMBL" id="MDT7041996.1"/>
    </source>
</evidence>
<gene>
    <name evidence="3" type="ORF">PPG34_06495</name>
</gene>
<accession>A0ABU3K6J6</accession>
<feature type="transmembrane region" description="Helical" evidence="1">
    <location>
        <begin position="12"/>
        <end position="31"/>
    </location>
</feature>
<keyword evidence="1" id="KW-0472">Membrane</keyword>
<keyword evidence="1" id="KW-0812">Transmembrane</keyword>
<dbReference type="Gene3D" id="3.40.50.620">
    <property type="entry name" value="HUPs"/>
    <property type="match status" value="1"/>
</dbReference>
<evidence type="ECO:0000313" key="4">
    <source>
        <dbReference type="Proteomes" id="UP001250932"/>
    </source>
</evidence>
<evidence type="ECO:0000259" key="2">
    <source>
        <dbReference type="Pfam" id="PF02698"/>
    </source>
</evidence>
<dbReference type="InterPro" id="IPR014729">
    <property type="entry name" value="Rossmann-like_a/b/a_fold"/>
</dbReference>
<dbReference type="CDD" id="cd06259">
    <property type="entry name" value="YdcF-like"/>
    <property type="match status" value="1"/>
</dbReference>
<protein>
    <submittedName>
        <fullName evidence="3">ElyC/SanA/YdcF family protein</fullName>
    </submittedName>
</protein>
<dbReference type="RefSeq" id="WP_313832349.1">
    <property type="nucleotide sequence ID" value="NZ_JAQOUE010000001.1"/>
</dbReference>
<dbReference type="EMBL" id="JAQOUE010000001">
    <property type="protein sequence ID" value="MDT7041996.1"/>
    <property type="molecule type" value="Genomic_DNA"/>
</dbReference>
<feature type="domain" description="DUF218" evidence="2">
    <location>
        <begin position="91"/>
        <end position="247"/>
    </location>
</feature>
<dbReference type="InterPro" id="IPR051599">
    <property type="entry name" value="Cell_Envelope_Assoc"/>
</dbReference>